<dbReference type="RefSeq" id="WP_031411228.1">
    <property type="nucleotide sequence ID" value="NZ_CP011074.1"/>
</dbReference>
<dbReference type="InterPro" id="IPR001024">
    <property type="entry name" value="PLAT/LH2_dom"/>
</dbReference>
<dbReference type="SUPFAM" id="SSF49723">
    <property type="entry name" value="Lipase/lipooxygenase domain (PLAT/LH2 domain)"/>
    <property type="match status" value="1"/>
</dbReference>
<reference evidence="3" key="1">
    <citation type="submission" date="2015-03" db="EMBL/GenBank/DDBJ databases">
        <title>MIGS Cultured Bacterial/Archaeal sample from Brevibacillus laterosporus.</title>
        <authorList>
            <person name="Zeng D."/>
            <person name="Zhu L."/>
            <person name="Dong G."/>
            <person name="Ye W."/>
            <person name="Ren D."/>
            <person name="Wu L."/>
            <person name="Xu J."/>
            <person name="Li G."/>
            <person name="Guo L."/>
        </authorList>
    </citation>
    <scope>NUCLEOTIDE SEQUENCE</scope>
    <source>
        <strain evidence="3">B9</strain>
    </source>
</reference>
<name>A0A0F7BYC5_BRELA</name>
<dbReference type="InterPro" id="IPR036392">
    <property type="entry name" value="PLAT/LH2_dom_sf"/>
</dbReference>
<gene>
    <name evidence="3" type="ORF">EX87_02200</name>
</gene>
<dbReference type="Pfam" id="PF01477">
    <property type="entry name" value="PLAT"/>
    <property type="match status" value="1"/>
</dbReference>
<feature type="signal peptide" evidence="1">
    <location>
        <begin position="1"/>
        <end position="24"/>
    </location>
</feature>
<organism evidence="3">
    <name type="scientific">Brevibacillus laterosporus</name>
    <name type="common">Bacillus laterosporus</name>
    <dbReference type="NCBI Taxonomy" id="1465"/>
    <lineage>
        <taxon>Bacteria</taxon>
        <taxon>Bacillati</taxon>
        <taxon>Bacillota</taxon>
        <taxon>Bacilli</taxon>
        <taxon>Bacillales</taxon>
        <taxon>Paenibacillaceae</taxon>
        <taxon>Brevibacillus</taxon>
    </lineage>
</organism>
<feature type="domain" description="PLAT" evidence="2">
    <location>
        <begin position="36"/>
        <end position="143"/>
    </location>
</feature>
<dbReference type="Gene3D" id="2.60.60.20">
    <property type="entry name" value="PLAT/LH2 domain"/>
    <property type="match status" value="1"/>
</dbReference>
<evidence type="ECO:0000256" key="1">
    <source>
        <dbReference type="SAM" id="SignalP"/>
    </source>
</evidence>
<dbReference type="EMBL" id="CP011074">
    <property type="protein sequence ID" value="AKF92620.1"/>
    <property type="molecule type" value="Genomic_DNA"/>
</dbReference>
<evidence type="ECO:0000259" key="2">
    <source>
        <dbReference type="PROSITE" id="PS50095"/>
    </source>
</evidence>
<feature type="chain" id="PRO_5002513667" description="PLAT domain-containing protein" evidence="1">
    <location>
        <begin position="25"/>
        <end position="143"/>
    </location>
</feature>
<protein>
    <recommendedName>
        <fullName evidence="2">PLAT domain-containing protein</fullName>
    </recommendedName>
</protein>
<proteinExistence type="predicted"/>
<dbReference type="PROSITE" id="PS50095">
    <property type="entry name" value="PLAT"/>
    <property type="match status" value="1"/>
</dbReference>
<accession>A0A0F7BYC5</accession>
<dbReference type="PANTHER" id="PTHR31718:SF60">
    <property type="entry name" value="LIPOXYGENASE HOMOLOGY DOMAIN-CONTAINING PROTEIN 1"/>
    <property type="match status" value="1"/>
</dbReference>
<sequence length="143" mass="15328">MKKFAPVLAAVAVLLSVAPASSFAAHQVSAVQKAQKNYTLEIKTSESTDAGTDSNIKVTIRGSKGSFTKELNGTFEQGDLETFYLSGTDVGEIRSLTLISDGKGWKSDWEVEYVILNGLKKTVNSWVSLKGKAGSLDIPLSNK</sequence>
<evidence type="ECO:0000313" key="3">
    <source>
        <dbReference type="EMBL" id="AKF92620.1"/>
    </source>
</evidence>
<keyword evidence="1" id="KW-0732">Signal</keyword>
<dbReference type="PANTHER" id="PTHR31718">
    <property type="entry name" value="PLAT DOMAIN-CONTAINING PROTEIN"/>
    <property type="match status" value="1"/>
</dbReference>
<dbReference type="AlphaFoldDB" id="A0A0F7BYC5"/>